<comment type="subcellular location">
    <subcellularLocation>
        <location evidence="1">Nucleus</location>
    </subcellularLocation>
</comment>
<dbReference type="InterPro" id="IPR036638">
    <property type="entry name" value="HLH_DNA-bd_sf"/>
</dbReference>
<dbReference type="InterPro" id="IPR044579">
    <property type="entry name" value="bHLH11/121"/>
</dbReference>
<dbReference type="GO" id="GO:0000976">
    <property type="term" value="F:transcription cis-regulatory region binding"/>
    <property type="evidence" value="ECO:0000318"/>
    <property type="project" value="GO_Central"/>
</dbReference>
<feature type="region of interest" description="Disordered" evidence="6">
    <location>
        <begin position="197"/>
        <end position="285"/>
    </location>
</feature>
<feature type="region of interest" description="Disordered" evidence="6">
    <location>
        <begin position="88"/>
        <end position="110"/>
    </location>
</feature>
<dbReference type="GO" id="GO:0005634">
    <property type="term" value="C:nucleus"/>
    <property type="evidence" value="ECO:0000318"/>
    <property type="project" value="GO_Central"/>
</dbReference>
<feature type="compositionally biased region" description="Low complexity" evidence="6">
    <location>
        <begin position="1"/>
        <end position="14"/>
    </location>
</feature>
<dbReference type="InterPro" id="IPR057075">
    <property type="entry name" value="bHLH_IRO3"/>
</dbReference>
<accession>A0A9R0JM82</accession>
<evidence type="ECO:0000313" key="8">
    <source>
        <dbReference type="Proteomes" id="UP000813463"/>
    </source>
</evidence>
<evidence type="ECO:0000256" key="2">
    <source>
        <dbReference type="ARBA" id="ARBA00023015"/>
    </source>
</evidence>
<dbReference type="OrthoDB" id="515493at2759"/>
<dbReference type="Proteomes" id="UP000813463">
    <property type="component" value="Chromosome 3"/>
</dbReference>
<dbReference type="SMART" id="SM00353">
    <property type="entry name" value="HLH"/>
    <property type="match status" value="1"/>
</dbReference>
<keyword evidence="8" id="KW-1185">Reference proteome</keyword>
<dbReference type="InterPro" id="IPR011598">
    <property type="entry name" value="bHLH_dom"/>
</dbReference>
<keyword evidence="3" id="KW-0238">DNA-binding</keyword>
<dbReference type="GO" id="GO:0006879">
    <property type="term" value="P:intracellular iron ion homeostasis"/>
    <property type="evidence" value="ECO:0000318"/>
    <property type="project" value="GO_Central"/>
</dbReference>
<dbReference type="RefSeq" id="XP_021839415.1">
    <property type="nucleotide sequence ID" value="XM_021983723.2"/>
</dbReference>
<evidence type="ECO:0000256" key="5">
    <source>
        <dbReference type="ARBA" id="ARBA00023242"/>
    </source>
</evidence>
<dbReference type="PANTHER" id="PTHR47001:SF1">
    <property type="entry name" value="TRANSCRIPTION FACTOR BHLH11"/>
    <property type="match status" value="1"/>
</dbReference>
<dbReference type="SUPFAM" id="SSF47459">
    <property type="entry name" value="HLH, helix-loop-helix DNA-binding domain"/>
    <property type="match status" value="1"/>
</dbReference>
<feature type="compositionally biased region" description="Basic and acidic residues" evidence="6">
    <location>
        <begin position="202"/>
        <end position="223"/>
    </location>
</feature>
<dbReference type="PROSITE" id="PS50888">
    <property type="entry name" value="BHLH"/>
    <property type="match status" value="1"/>
</dbReference>
<sequence length="285" mass="31779">MDQTLDRSQSSQLDSRQRPEAEVNDPVAVRKVQKADREKLRRDRLNDHFQELGSAIDPDRPKNDKATILTDTIQILRDLTAEVNKLKAESNTLSEESHELTQEKNELREEKSSLKSDIENLNAQYQQRLRVVYPWGASVEPSVVMGPPYSYPLPMPYPFFGSQNASTIPSSHPAFMPYPTTPNPNVEQQPIQPATTYVMSKPDSRSKGLDSGKKARHLERTDDSSDVATELELKTPGCGRQQNSLCKQSKKKEKSAADGDSSSKVSSCQGPQESSSNSVSHIPKI</sequence>
<protein>
    <submittedName>
        <fullName evidence="9">Transcription factor bHLH121</fullName>
    </submittedName>
</protein>
<dbReference type="KEGG" id="soe:110779188"/>
<reference evidence="9" key="2">
    <citation type="submission" date="2025-08" db="UniProtKB">
        <authorList>
            <consortium name="RefSeq"/>
        </authorList>
    </citation>
    <scope>IDENTIFICATION</scope>
    <source>
        <tissue evidence="9">Leaf</tissue>
    </source>
</reference>
<evidence type="ECO:0000256" key="6">
    <source>
        <dbReference type="SAM" id="MobiDB-lite"/>
    </source>
</evidence>
<evidence type="ECO:0000256" key="3">
    <source>
        <dbReference type="ARBA" id="ARBA00023125"/>
    </source>
</evidence>
<feature type="compositionally biased region" description="Basic and acidic residues" evidence="6">
    <location>
        <begin position="33"/>
        <end position="50"/>
    </location>
</feature>
<dbReference type="CDD" id="cd11446">
    <property type="entry name" value="bHLH_AtILR3_like"/>
    <property type="match status" value="1"/>
</dbReference>
<evidence type="ECO:0000259" key="7">
    <source>
        <dbReference type="PROSITE" id="PS50888"/>
    </source>
</evidence>
<feature type="region of interest" description="Disordered" evidence="6">
    <location>
        <begin position="1"/>
        <end position="64"/>
    </location>
</feature>
<feature type="compositionally biased region" description="Polar residues" evidence="6">
    <location>
        <begin position="260"/>
        <end position="285"/>
    </location>
</feature>
<dbReference type="GO" id="GO:0046983">
    <property type="term" value="F:protein dimerization activity"/>
    <property type="evidence" value="ECO:0007669"/>
    <property type="project" value="InterPro"/>
</dbReference>
<dbReference type="GeneID" id="110779188"/>
<dbReference type="Gene3D" id="4.10.280.10">
    <property type="entry name" value="Helix-loop-helix DNA-binding domain"/>
    <property type="match status" value="1"/>
</dbReference>
<reference evidence="8" key="1">
    <citation type="journal article" date="2021" name="Nat. Commun.">
        <title>Genomic analyses provide insights into spinach domestication and the genetic basis of agronomic traits.</title>
        <authorList>
            <person name="Cai X."/>
            <person name="Sun X."/>
            <person name="Xu C."/>
            <person name="Sun H."/>
            <person name="Wang X."/>
            <person name="Ge C."/>
            <person name="Zhang Z."/>
            <person name="Wang Q."/>
            <person name="Fei Z."/>
            <person name="Jiao C."/>
            <person name="Wang Q."/>
        </authorList>
    </citation>
    <scope>NUCLEOTIDE SEQUENCE [LARGE SCALE GENOMIC DNA]</scope>
    <source>
        <strain evidence="8">cv. Varoflay</strain>
    </source>
</reference>
<name>A0A9R0JM82_SPIOL</name>
<proteinExistence type="predicted"/>
<dbReference type="PANTHER" id="PTHR47001">
    <property type="entry name" value="TRANSCRIPTION FACTOR BHLH121"/>
    <property type="match status" value="1"/>
</dbReference>
<dbReference type="GO" id="GO:0003700">
    <property type="term" value="F:DNA-binding transcription factor activity"/>
    <property type="evidence" value="ECO:0007669"/>
    <property type="project" value="InterPro"/>
</dbReference>
<organism evidence="8 9">
    <name type="scientific">Spinacia oleracea</name>
    <name type="common">Spinach</name>
    <dbReference type="NCBI Taxonomy" id="3562"/>
    <lineage>
        <taxon>Eukaryota</taxon>
        <taxon>Viridiplantae</taxon>
        <taxon>Streptophyta</taxon>
        <taxon>Embryophyta</taxon>
        <taxon>Tracheophyta</taxon>
        <taxon>Spermatophyta</taxon>
        <taxon>Magnoliopsida</taxon>
        <taxon>eudicotyledons</taxon>
        <taxon>Gunneridae</taxon>
        <taxon>Pentapetalae</taxon>
        <taxon>Caryophyllales</taxon>
        <taxon>Chenopodiaceae</taxon>
        <taxon>Chenopodioideae</taxon>
        <taxon>Anserineae</taxon>
        <taxon>Spinacia</taxon>
    </lineage>
</organism>
<keyword evidence="5" id="KW-0539">Nucleus</keyword>
<evidence type="ECO:0000256" key="1">
    <source>
        <dbReference type="ARBA" id="ARBA00004123"/>
    </source>
</evidence>
<keyword evidence="4" id="KW-0804">Transcription</keyword>
<evidence type="ECO:0000256" key="4">
    <source>
        <dbReference type="ARBA" id="ARBA00023163"/>
    </source>
</evidence>
<keyword evidence="2" id="KW-0805">Transcription regulation</keyword>
<dbReference type="AlphaFoldDB" id="A0A9R0JM82"/>
<feature type="compositionally biased region" description="Basic and acidic residues" evidence="6">
    <location>
        <begin position="95"/>
        <end position="110"/>
    </location>
</feature>
<feature type="domain" description="BHLH" evidence="7">
    <location>
        <begin position="29"/>
        <end position="79"/>
    </location>
</feature>
<gene>
    <name evidence="9" type="primary">LOC110779188</name>
</gene>
<dbReference type="Pfam" id="PF23177">
    <property type="entry name" value="bHLH_IRO3"/>
    <property type="match status" value="1"/>
</dbReference>
<evidence type="ECO:0000313" key="9">
    <source>
        <dbReference type="RefSeq" id="XP_021839415.1"/>
    </source>
</evidence>